<gene>
    <name evidence="2" type="ORF">PPERSA_04411</name>
</gene>
<dbReference type="Proteomes" id="UP000054937">
    <property type="component" value="Unassembled WGS sequence"/>
</dbReference>
<dbReference type="AlphaFoldDB" id="A0A0V0QQS0"/>
<feature type="compositionally biased region" description="Basic and acidic residues" evidence="1">
    <location>
        <begin position="14"/>
        <end position="23"/>
    </location>
</feature>
<comment type="caution">
    <text evidence="2">The sequence shown here is derived from an EMBL/GenBank/DDBJ whole genome shotgun (WGS) entry which is preliminary data.</text>
</comment>
<organism evidence="2 3">
    <name type="scientific">Pseudocohnilembus persalinus</name>
    <name type="common">Ciliate</name>
    <dbReference type="NCBI Taxonomy" id="266149"/>
    <lineage>
        <taxon>Eukaryota</taxon>
        <taxon>Sar</taxon>
        <taxon>Alveolata</taxon>
        <taxon>Ciliophora</taxon>
        <taxon>Intramacronucleata</taxon>
        <taxon>Oligohymenophorea</taxon>
        <taxon>Scuticociliatia</taxon>
        <taxon>Philasterida</taxon>
        <taxon>Pseudocohnilembidae</taxon>
        <taxon>Pseudocohnilembus</taxon>
    </lineage>
</organism>
<sequence>MSKSKSLGNSFEQIQKEQNKKDMQQQFQTKIMVQDSIIEDYNDHLQNFNDQEIEQYIQNSLSQNSDICYGNNSFQTKKSSCYKQLKYKEQQRDSQIASKDKNIQQQKLRKKQQNKKNSIILTEKDKKINGMKKNHFTIFYPDSFKKQKKLDIQQKKYHGLTDKEIKMLSGEKYQQKVEENFRIYLRINHWNLLTKEQFKQLCKNCPTGLYLKMLYWVPSQHKIKLLKKGFVKYDKQKKEVKRADDKNLEDDSIVKSFVQNYNEEKSINQSKQKSKVAAALSRSQQIWKKESERRKSFLGNLNINLGNSKKKGASIYLNENKSISDSSQSFNESDNKQKKQNFLDPNNILNYSSKNINQFNSNSMMNNSLKKSQRASFIMGIDEELNEPVDNNSNISSNSYLNIDNFPNYNDTNNQFQVTVGKIDEHSNNSKIIGLFDVQKSENQQQQKNKKFSKHTQVRNSEQIINTSRSLKIDNSVLNKYDQLYNTKKNDDYFTESKNLSNRENNNKQNQLIIQGKNDYFKNLNIKRKSEQIISKSKNQNDEYDKFESQYFLSQLQNIDQAKDVIHNYHIKGPKYVKNKNEANKLISATQYTEEIIDKKLEQDLKLKRKKIKNLIKNQKMLKIQKSQSQNQIQNKNQTLNLFKQTSQDIFKNSINQSQNSFKSLSPKYSINSKTVQIDEKKNQNSDFQNKAKIELKYSSQNQRKTVPNLVTYQENFPLNNNLGYLNLKNNIDANQMKQKVSPKSQFSNFQLTTQFTSQDEKQTRNLSFYINKQKEKQDVSFKINDNQNSQDNQSQKKSEKLGQSMGQLSSAREMYQSYLQKQQQQSKQKKLQKGDSFHTPKNLSKFYFKQNNSPKSYLSNKFINFNKKDEDSRQSSNIISPNQNKNNSIQKLNNNFNFLFNRIKKTSKNNNTQIIQDINNLSLQKSILKKSHMNFSLQEQPKIIINFQKQQTYENSNNERVQQDVQTMDKEYNITNQNEKISDFNFYTEQSIHEQTTNDKKNQIKKIISAREISNSNKKIIDISNKNHSFKKLKQNNQNIIQQRPKFSYFNFNLINQNVNQNQKNYLNKFINDNNYNDNHIKKQENAEKQSKIQKIIKNISGNQKTSVERLASPKEHAFPQYLCR</sequence>
<proteinExistence type="predicted"/>
<evidence type="ECO:0000313" key="2">
    <source>
        <dbReference type="EMBL" id="KRX04596.1"/>
    </source>
</evidence>
<reference evidence="2 3" key="1">
    <citation type="journal article" date="2015" name="Sci. Rep.">
        <title>Genome of the facultative scuticociliatosis pathogen Pseudocohnilembus persalinus provides insight into its virulence through horizontal gene transfer.</title>
        <authorList>
            <person name="Xiong J."/>
            <person name="Wang G."/>
            <person name="Cheng J."/>
            <person name="Tian M."/>
            <person name="Pan X."/>
            <person name="Warren A."/>
            <person name="Jiang C."/>
            <person name="Yuan D."/>
            <person name="Miao W."/>
        </authorList>
    </citation>
    <scope>NUCLEOTIDE SEQUENCE [LARGE SCALE GENOMIC DNA]</scope>
    <source>
        <strain evidence="2">36N120E</strain>
    </source>
</reference>
<evidence type="ECO:0000256" key="1">
    <source>
        <dbReference type="SAM" id="MobiDB-lite"/>
    </source>
</evidence>
<feature type="region of interest" description="Disordered" evidence="1">
    <location>
        <begin position="324"/>
        <end position="346"/>
    </location>
</feature>
<dbReference type="InParanoid" id="A0A0V0QQS0"/>
<feature type="compositionally biased region" description="Low complexity" evidence="1">
    <location>
        <begin position="816"/>
        <end position="827"/>
    </location>
</feature>
<feature type="region of interest" description="Disordered" evidence="1">
    <location>
        <begin position="870"/>
        <end position="889"/>
    </location>
</feature>
<keyword evidence="3" id="KW-1185">Reference proteome</keyword>
<feature type="compositionally biased region" description="Basic and acidic residues" evidence="1">
    <location>
        <begin position="93"/>
        <end position="102"/>
    </location>
</feature>
<feature type="region of interest" description="Disordered" evidence="1">
    <location>
        <begin position="1"/>
        <end position="25"/>
    </location>
</feature>
<name>A0A0V0QQS0_PSEPJ</name>
<feature type="compositionally biased region" description="Polar residues" evidence="1">
    <location>
        <begin position="1"/>
        <end position="13"/>
    </location>
</feature>
<accession>A0A0V0QQS0</accession>
<feature type="region of interest" description="Disordered" evidence="1">
    <location>
        <begin position="93"/>
        <end position="121"/>
    </location>
</feature>
<feature type="region of interest" description="Disordered" evidence="1">
    <location>
        <begin position="784"/>
        <end position="851"/>
    </location>
</feature>
<evidence type="ECO:0000313" key="3">
    <source>
        <dbReference type="Proteomes" id="UP000054937"/>
    </source>
</evidence>
<feature type="compositionally biased region" description="Low complexity" evidence="1">
    <location>
        <begin position="785"/>
        <end position="794"/>
    </location>
</feature>
<protein>
    <submittedName>
        <fullName evidence="2">Uncharacterized protein</fullName>
    </submittedName>
</protein>
<dbReference type="EMBL" id="LDAU01000114">
    <property type="protein sequence ID" value="KRX04596.1"/>
    <property type="molecule type" value="Genomic_DNA"/>
</dbReference>